<dbReference type="STRING" id="1798325.A2834_01815"/>
<dbReference type="AlphaFoldDB" id="A0A1F5VF17"/>
<protein>
    <submittedName>
        <fullName evidence="1">Uncharacterized protein</fullName>
    </submittedName>
</protein>
<dbReference type="EMBL" id="MFHD01000023">
    <property type="protein sequence ID" value="OGF62043.1"/>
    <property type="molecule type" value="Genomic_DNA"/>
</dbReference>
<name>A0A1F5VF17_9BACT</name>
<proteinExistence type="predicted"/>
<evidence type="ECO:0000313" key="2">
    <source>
        <dbReference type="Proteomes" id="UP000179251"/>
    </source>
</evidence>
<evidence type="ECO:0000313" key="1">
    <source>
        <dbReference type="EMBL" id="OGF62043.1"/>
    </source>
</evidence>
<organism evidence="1 2">
    <name type="scientific">Candidatus Giovannonibacteria bacterium RIFCSPHIGHO2_01_FULL_45_23</name>
    <dbReference type="NCBI Taxonomy" id="1798325"/>
    <lineage>
        <taxon>Bacteria</taxon>
        <taxon>Candidatus Giovannoniibacteriota</taxon>
    </lineage>
</organism>
<sequence length="112" mass="12825">MLISKKDSKMPDFTAENWRLIKTLTIGGFTYHFYHDIARPQLMVAAMTVAGELPRVGKLTRLSWQVGDSIRTVRLELDEAVRENSVIAKDGKRYELDGIMDRLSKKSDIKLQ</sequence>
<reference evidence="1 2" key="1">
    <citation type="journal article" date="2016" name="Nat. Commun.">
        <title>Thousands of microbial genomes shed light on interconnected biogeochemical processes in an aquifer system.</title>
        <authorList>
            <person name="Anantharaman K."/>
            <person name="Brown C.T."/>
            <person name="Hug L.A."/>
            <person name="Sharon I."/>
            <person name="Castelle C.J."/>
            <person name="Probst A.J."/>
            <person name="Thomas B.C."/>
            <person name="Singh A."/>
            <person name="Wilkins M.J."/>
            <person name="Karaoz U."/>
            <person name="Brodie E.L."/>
            <person name="Williams K.H."/>
            <person name="Hubbard S.S."/>
            <person name="Banfield J.F."/>
        </authorList>
    </citation>
    <scope>NUCLEOTIDE SEQUENCE [LARGE SCALE GENOMIC DNA]</scope>
</reference>
<comment type="caution">
    <text evidence="1">The sequence shown here is derived from an EMBL/GenBank/DDBJ whole genome shotgun (WGS) entry which is preliminary data.</text>
</comment>
<dbReference type="Proteomes" id="UP000179251">
    <property type="component" value="Unassembled WGS sequence"/>
</dbReference>
<gene>
    <name evidence="1" type="ORF">A2834_01815</name>
</gene>
<accession>A0A1F5VF17</accession>